<feature type="domain" description="DEP" evidence="3">
    <location>
        <begin position="37"/>
        <end position="114"/>
    </location>
</feature>
<dbReference type="SUPFAM" id="SSF48097">
    <property type="entry name" value="Regulator of G-protein signaling, RGS"/>
    <property type="match status" value="1"/>
</dbReference>
<keyword evidence="5" id="KW-1185">Reference proteome</keyword>
<dbReference type="PROSITE" id="PS50132">
    <property type="entry name" value="RGS"/>
    <property type="match status" value="1"/>
</dbReference>
<evidence type="ECO:0000259" key="3">
    <source>
        <dbReference type="PROSITE" id="PS50186"/>
    </source>
</evidence>
<dbReference type="GO" id="GO:0009968">
    <property type="term" value="P:negative regulation of signal transduction"/>
    <property type="evidence" value="ECO:0007669"/>
    <property type="project" value="UniProtKB-KW"/>
</dbReference>
<evidence type="ECO:0000313" key="5">
    <source>
        <dbReference type="Proteomes" id="UP000728185"/>
    </source>
</evidence>
<evidence type="ECO:0008006" key="6">
    <source>
        <dbReference type="Google" id="ProtNLM"/>
    </source>
</evidence>
<dbReference type="GO" id="GO:0005737">
    <property type="term" value="C:cytoplasm"/>
    <property type="evidence" value="ECO:0007669"/>
    <property type="project" value="TreeGrafter"/>
</dbReference>
<gene>
    <name evidence="4" type="ORF">FBUS_07314</name>
</gene>
<dbReference type="Gene3D" id="1.10.1240.60">
    <property type="match status" value="1"/>
</dbReference>
<dbReference type="Proteomes" id="UP000728185">
    <property type="component" value="Unassembled WGS sequence"/>
</dbReference>
<accession>A0A8E0VIQ4</accession>
<dbReference type="InterPro" id="IPR044926">
    <property type="entry name" value="RGS_subdomain_2"/>
</dbReference>
<evidence type="ECO:0000259" key="2">
    <source>
        <dbReference type="PROSITE" id="PS50132"/>
    </source>
</evidence>
<dbReference type="InterPro" id="IPR000591">
    <property type="entry name" value="DEP_dom"/>
</dbReference>
<dbReference type="GO" id="GO:0008277">
    <property type="term" value="P:regulation of G protein-coupled receptor signaling pathway"/>
    <property type="evidence" value="ECO:0007669"/>
    <property type="project" value="InterPro"/>
</dbReference>
<dbReference type="GO" id="GO:0043005">
    <property type="term" value="C:neuron projection"/>
    <property type="evidence" value="ECO:0007669"/>
    <property type="project" value="TreeGrafter"/>
</dbReference>
<evidence type="ECO:0000256" key="1">
    <source>
        <dbReference type="ARBA" id="ARBA00022700"/>
    </source>
</evidence>
<evidence type="ECO:0000313" key="4">
    <source>
        <dbReference type="EMBL" id="KAA0190518.1"/>
    </source>
</evidence>
<dbReference type="InterPro" id="IPR047017">
    <property type="entry name" value="RGS6/7/9/11_DHEX_sf"/>
</dbReference>
<dbReference type="PANTHER" id="PTHR45746:SF5">
    <property type="entry name" value="REGULATOR OF G-PROTEIN SIGNALING 7"/>
    <property type="match status" value="1"/>
</dbReference>
<dbReference type="SUPFAM" id="SSF46785">
    <property type="entry name" value="Winged helix' DNA-binding domain"/>
    <property type="match status" value="1"/>
</dbReference>
<sequence length="479" mass="55757">MEVLKDETDTDMEGLYGRYRHIHIFKMEQLIGHMNSPKEGLPFENSGDRRDPFYCCFSGSDLVRLIHNKLNTSNTQEAVHLANFFLLFGYIYPVSELDAARVKADPSMKYRMQAPCYWPSKFSRPDDVDYGIYLCKLKFKHKNNLIEKYEEDAFDAMKNSMRDKWEAICLQAKEQIRVERLRLKEDRLILFLQERAYWRIHHPPPKATNYFTDEGPRNFTLSQIYSRQKNASTPAPSENLDAAAEKLITDAQNNRNSAEKHGLSISNVGQINSPRIDDHQLENLINYGIANLTSDGLIEQHEYENPWCKENPTEGDWPVECTGCSKSGQSYPLSLPSLKQVRLWSVSFDNLLADPLGQHWLEWFMRKEHSCENMRFWSAVNEYRFGPLSRTDTECKRIFCEFIADNAGSEVNLDDKLKEVIMESITENTTLFIFDSAQQHIYNMVKRDTYMRFIRSTDYTHAVQHAQYHAGKPVSHSAH</sequence>
<dbReference type="InterPro" id="IPR036390">
    <property type="entry name" value="WH_DNA-bd_sf"/>
</dbReference>
<dbReference type="InterPro" id="IPR040759">
    <property type="entry name" value="RGS_DHEX"/>
</dbReference>
<dbReference type="SMART" id="SM00315">
    <property type="entry name" value="RGS"/>
    <property type="match status" value="1"/>
</dbReference>
<organism evidence="4 5">
    <name type="scientific">Fasciolopsis buskii</name>
    <dbReference type="NCBI Taxonomy" id="27845"/>
    <lineage>
        <taxon>Eukaryota</taxon>
        <taxon>Metazoa</taxon>
        <taxon>Spiralia</taxon>
        <taxon>Lophotrochozoa</taxon>
        <taxon>Platyhelminthes</taxon>
        <taxon>Trematoda</taxon>
        <taxon>Digenea</taxon>
        <taxon>Plagiorchiida</taxon>
        <taxon>Echinostomata</taxon>
        <taxon>Echinostomatoidea</taxon>
        <taxon>Fasciolidae</taxon>
        <taxon>Fasciolopsis</taxon>
    </lineage>
</organism>
<feature type="domain" description="RGS" evidence="2">
    <location>
        <begin position="347"/>
        <end position="463"/>
    </location>
</feature>
<dbReference type="InterPro" id="IPR036305">
    <property type="entry name" value="RGS_sf"/>
</dbReference>
<dbReference type="OrthoDB" id="196547at2759"/>
<dbReference type="Gene3D" id="1.10.167.10">
    <property type="entry name" value="Regulator of G-protein Signalling 4, domain 2"/>
    <property type="match status" value="1"/>
</dbReference>
<proteinExistence type="predicted"/>
<dbReference type="Pfam" id="PF18148">
    <property type="entry name" value="RGS_DHEX"/>
    <property type="match status" value="1"/>
</dbReference>
<dbReference type="PANTHER" id="PTHR45746">
    <property type="entry name" value="LP21163P"/>
    <property type="match status" value="1"/>
</dbReference>
<dbReference type="GO" id="GO:0005096">
    <property type="term" value="F:GTPase activator activity"/>
    <property type="evidence" value="ECO:0007669"/>
    <property type="project" value="TreeGrafter"/>
</dbReference>
<dbReference type="PROSITE" id="PS50186">
    <property type="entry name" value="DEP"/>
    <property type="match status" value="1"/>
</dbReference>
<dbReference type="GO" id="GO:0035556">
    <property type="term" value="P:intracellular signal transduction"/>
    <property type="evidence" value="ECO:0007669"/>
    <property type="project" value="InterPro"/>
</dbReference>
<dbReference type="GO" id="GO:0005886">
    <property type="term" value="C:plasma membrane"/>
    <property type="evidence" value="ECO:0007669"/>
    <property type="project" value="TreeGrafter"/>
</dbReference>
<dbReference type="InterPro" id="IPR036388">
    <property type="entry name" value="WH-like_DNA-bd_sf"/>
</dbReference>
<dbReference type="PRINTS" id="PR01301">
    <property type="entry name" value="RGSPROTEIN"/>
</dbReference>
<protein>
    <recommendedName>
        <fullName evidence="6">RGS domain-containing protein</fullName>
    </recommendedName>
</protein>
<dbReference type="Pfam" id="PF00615">
    <property type="entry name" value="RGS"/>
    <property type="match status" value="1"/>
</dbReference>
<dbReference type="AlphaFoldDB" id="A0A8E0VIQ4"/>
<keyword evidence="1" id="KW-0734">Signal transduction inhibitor</keyword>
<name>A0A8E0VIQ4_9TREM</name>
<dbReference type="Gene3D" id="1.10.10.10">
    <property type="entry name" value="Winged helix-like DNA-binding domain superfamily/Winged helix DNA-binding domain"/>
    <property type="match status" value="1"/>
</dbReference>
<dbReference type="InterPro" id="IPR047016">
    <property type="entry name" value="RGS6/7/9/11"/>
</dbReference>
<dbReference type="EMBL" id="LUCM01006984">
    <property type="protein sequence ID" value="KAA0190518.1"/>
    <property type="molecule type" value="Genomic_DNA"/>
</dbReference>
<reference evidence="4" key="1">
    <citation type="submission" date="2019-05" db="EMBL/GenBank/DDBJ databases">
        <title>Annotation for the trematode Fasciolopsis buski.</title>
        <authorList>
            <person name="Choi Y.-J."/>
        </authorList>
    </citation>
    <scope>NUCLEOTIDE SEQUENCE</scope>
    <source>
        <strain evidence="4">HT</strain>
        <tissue evidence="4">Whole worm</tissue>
    </source>
</reference>
<dbReference type="InterPro" id="IPR016137">
    <property type="entry name" value="RGS"/>
</dbReference>
<comment type="caution">
    <text evidence="4">The sequence shown here is derived from an EMBL/GenBank/DDBJ whole genome shotgun (WGS) entry which is preliminary data.</text>
</comment>